<name>A0A4Z0FRW4_9ACTN</name>
<protein>
    <submittedName>
        <fullName evidence="5">ArsA family ATPase</fullName>
    </submittedName>
</protein>
<feature type="coiled-coil region" evidence="2">
    <location>
        <begin position="192"/>
        <end position="219"/>
    </location>
</feature>
<proteinExistence type="inferred from homology"/>
<organism evidence="5 6">
    <name type="scientific">Streptomyces palmae</name>
    <dbReference type="NCBI Taxonomy" id="1701085"/>
    <lineage>
        <taxon>Bacteria</taxon>
        <taxon>Bacillati</taxon>
        <taxon>Actinomycetota</taxon>
        <taxon>Actinomycetes</taxon>
        <taxon>Kitasatosporales</taxon>
        <taxon>Streptomycetaceae</taxon>
        <taxon>Streptomyces</taxon>
    </lineage>
</organism>
<evidence type="ECO:0000259" key="4">
    <source>
        <dbReference type="Pfam" id="PF17886"/>
    </source>
</evidence>
<dbReference type="InterPro" id="IPR027417">
    <property type="entry name" value="P-loop_NTPase"/>
</dbReference>
<keyword evidence="2" id="KW-0175">Coiled coil</keyword>
<evidence type="ECO:0000256" key="1">
    <source>
        <dbReference type="ARBA" id="ARBA00011040"/>
    </source>
</evidence>
<reference evidence="5 6" key="1">
    <citation type="submission" date="2019-03" db="EMBL/GenBank/DDBJ databases">
        <authorList>
            <person name="Gonzalez-Pimentel J.L."/>
        </authorList>
    </citation>
    <scope>NUCLEOTIDE SEQUENCE [LARGE SCALE GENOMIC DNA]</scope>
    <source>
        <strain evidence="5 6">JCM 31289</strain>
    </source>
</reference>
<evidence type="ECO:0000313" key="5">
    <source>
        <dbReference type="EMBL" id="TGA84070.1"/>
    </source>
</evidence>
<dbReference type="GO" id="GO:0016887">
    <property type="term" value="F:ATP hydrolysis activity"/>
    <property type="evidence" value="ECO:0007669"/>
    <property type="project" value="InterPro"/>
</dbReference>
<dbReference type="SUPFAM" id="SSF52540">
    <property type="entry name" value="P-loop containing nucleoside triphosphate hydrolases"/>
    <property type="match status" value="1"/>
</dbReference>
<dbReference type="InterPro" id="IPR008978">
    <property type="entry name" value="HSP20-like_chaperone"/>
</dbReference>
<dbReference type="Gene3D" id="2.60.40.790">
    <property type="match status" value="1"/>
</dbReference>
<dbReference type="EMBL" id="SRID01000627">
    <property type="protein sequence ID" value="TGA84070.1"/>
    <property type="molecule type" value="Genomic_DNA"/>
</dbReference>
<dbReference type="GO" id="GO:0005524">
    <property type="term" value="F:ATP binding"/>
    <property type="evidence" value="ECO:0007669"/>
    <property type="project" value="InterPro"/>
</dbReference>
<dbReference type="Gene3D" id="3.40.50.300">
    <property type="entry name" value="P-loop containing nucleotide triphosphate hydrolases"/>
    <property type="match status" value="1"/>
</dbReference>
<keyword evidence="6" id="KW-1185">Reference proteome</keyword>
<dbReference type="OrthoDB" id="9780677at2"/>
<dbReference type="Proteomes" id="UP000297948">
    <property type="component" value="Unassembled WGS sequence"/>
</dbReference>
<sequence>MRTVLVTGVGGAGRTTAAAATALAATRAGARVLLLTTDRLGGPRELFGPPAGAPARSGAPWTAPAEVAPGLWAARIVAGEHFRAELAAVQERAAGLLDMLGTAPLESEELTELPGAEAFALLRAVRLAWEDRDADWDLLVLDLPPVVETLGLLALPERLRRYLRRLLPAERQAARGALRPMLAQLAGVPAPAERLYEIAERWERELAAAQTVIDSAATTVRLVVEPGASALRTLRAARAGLALHGCRVEAVLANRLLPTDSADPWLAALSDSQQAALKELSEEWTPIAPVHELPHLGTEPRGPHELAPLAERLPRPDARPDQLAADPWTVEDRIAADGELVWRLPLPGAGREDLGLVRRGEELIVTTGAFHRLLPLPSALRRCTVAGAALRDGVLTVRFAPDPALWPRRP</sequence>
<evidence type="ECO:0000313" key="6">
    <source>
        <dbReference type="Proteomes" id="UP000297948"/>
    </source>
</evidence>
<gene>
    <name evidence="5" type="ORF">E4099_31620</name>
</gene>
<dbReference type="PANTHER" id="PTHR10803:SF3">
    <property type="entry name" value="ATPASE GET3"/>
    <property type="match status" value="1"/>
</dbReference>
<dbReference type="RefSeq" id="WP_135342527.1">
    <property type="nucleotide sequence ID" value="NZ_JBHLTX010000005.1"/>
</dbReference>
<dbReference type="InterPro" id="IPR040612">
    <property type="entry name" value="ArsA_HSP20-like"/>
</dbReference>
<dbReference type="PANTHER" id="PTHR10803">
    <property type="entry name" value="ARSENICAL PUMP-DRIVING ATPASE ARSENITE-TRANSLOCATING ATPASE"/>
    <property type="match status" value="1"/>
</dbReference>
<dbReference type="Pfam" id="PF17886">
    <property type="entry name" value="ArsA_HSP20"/>
    <property type="match status" value="1"/>
</dbReference>
<feature type="domain" description="ArsA/GET3 Anion-transporting ATPase-like" evidence="3">
    <location>
        <begin position="1"/>
        <end position="313"/>
    </location>
</feature>
<dbReference type="InterPro" id="IPR025723">
    <property type="entry name" value="ArsA/GET3_ATPase-like"/>
</dbReference>
<comment type="similarity">
    <text evidence="1">Belongs to the arsA ATPase family.</text>
</comment>
<evidence type="ECO:0000256" key="2">
    <source>
        <dbReference type="SAM" id="Coils"/>
    </source>
</evidence>
<feature type="domain" description="ArsA HSP20-like" evidence="4">
    <location>
        <begin position="337"/>
        <end position="399"/>
    </location>
</feature>
<dbReference type="AlphaFoldDB" id="A0A4Z0FRW4"/>
<dbReference type="InterPro" id="IPR016300">
    <property type="entry name" value="ATPase_ArsA/GET3"/>
</dbReference>
<dbReference type="Pfam" id="PF02374">
    <property type="entry name" value="ArsA_ATPase"/>
    <property type="match status" value="1"/>
</dbReference>
<dbReference type="SUPFAM" id="SSF49764">
    <property type="entry name" value="HSP20-like chaperones"/>
    <property type="match status" value="1"/>
</dbReference>
<accession>A0A4Z0FRW4</accession>
<comment type="caution">
    <text evidence="5">The sequence shown here is derived from an EMBL/GenBank/DDBJ whole genome shotgun (WGS) entry which is preliminary data.</text>
</comment>
<evidence type="ECO:0000259" key="3">
    <source>
        <dbReference type="Pfam" id="PF02374"/>
    </source>
</evidence>